<name>A0A398DS37_9BACT</name>
<dbReference type="AlphaFoldDB" id="A0A398DS37"/>
<reference evidence="3 4" key="1">
    <citation type="submission" date="2018-09" db="EMBL/GenBank/DDBJ databases">
        <title>Discovery and Ecogenomic Context for Candidatus Cryosericales, a Global Caldiserica Order Active in Thawing Permafrost.</title>
        <authorList>
            <person name="Martinez M.A."/>
            <person name="Woodcroft B.J."/>
            <person name="Ignacio Espinoza J.C."/>
            <person name="Zayed A."/>
            <person name="Singleton C.M."/>
            <person name="Boyd J."/>
            <person name="Li Y.-F."/>
            <person name="Purvine S."/>
            <person name="Maughan H."/>
            <person name="Hodgkins S.B."/>
            <person name="Anderson D."/>
            <person name="Sederholm M."/>
            <person name="Temperton B."/>
            <person name="Saleska S.R."/>
            <person name="Tyson G.W."/>
            <person name="Rich V.I."/>
        </authorList>
    </citation>
    <scope>NUCLEOTIDE SEQUENCE [LARGE SCALE GENOMIC DNA]</scope>
    <source>
        <strain evidence="2 3">SMC2</strain>
        <strain evidence="1 4">SMC3</strain>
    </source>
</reference>
<dbReference type="Proteomes" id="UP000266042">
    <property type="component" value="Unassembled WGS sequence"/>
</dbReference>
<evidence type="ECO:0000313" key="1">
    <source>
        <dbReference type="EMBL" id="RIE14927.1"/>
    </source>
</evidence>
<organism evidence="1 4">
    <name type="scientific">Candidatus Cryosericum hinesii</name>
    <dbReference type="NCBI Taxonomy" id="2290915"/>
    <lineage>
        <taxon>Bacteria</taxon>
        <taxon>Pseudomonadati</taxon>
        <taxon>Caldisericota/Cryosericota group</taxon>
        <taxon>Candidatus Cryosericota</taxon>
        <taxon>Candidatus Cryosericia</taxon>
        <taxon>Candidatus Cryosericales</taxon>
        <taxon>Candidatus Cryosericaceae</taxon>
        <taxon>Candidatus Cryosericum</taxon>
    </lineage>
</organism>
<protein>
    <submittedName>
        <fullName evidence="1">Uncharacterized protein</fullName>
    </submittedName>
</protein>
<evidence type="ECO:0000313" key="4">
    <source>
        <dbReference type="Proteomes" id="UP000266042"/>
    </source>
</evidence>
<dbReference type="EMBL" id="QXIX01000011">
    <property type="protein sequence ID" value="RIE15293.1"/>
    <property type="molecule type" value="Genomic_DNA"/>
</dbReference>
<proteinExistence type="predicted"/>
<gene>
    <name evidence="2" type="ORF">SMC2_01180</name>
    <name evidence="1" type="ORF">SMC3_00800</name>
</gene>
<keyword evidence="3" id="KW-1185">Reference proteome</keyword>
<accession>A0A398DS37</accession>
<dbReference type="RefSeq" id="WP_119086772.1">
    <property type="nucleotide sequence ID" value="NZ_QXIV01000003.1"/>
</dbReference>
<sequence>MGEKVLVESKVADSVKLIQELDAGGKAPSLAAWYYYDDANEWRLLLAGPAFGASLPKQEAVAYGYLVEAMASLSLFFNDLGLETC</sequence>
<comment type="caution">
    <text evidence="1">The sequence shown here is derived from an EMBL/GenBank/DDBJ whole genome shotgun (WGS) entry which is preliminary data.</text>
</comment>
<evidence type="ECO:0000313" key="3">
    <source>
        <dbReference type="Proteomes" id="UP000265724"/>
    </source>
</evidence>
<dbReference type="Proteomes" id="UP000265724">
    <property type="component" value="Unassembled WGS sequence"/>
</dbReference>
<dbReference type="EMBL" id="QXIW01000004">
    <property type="protein sequence ID" value="RIE14927.1"/>
    <property type="molecule type" value="Genomic_DNA"/>
</dbReference>
<evidence type="ECO:0000313" key="2">
    <source>
        <dbReference type="EMBL" id="RIE15293.1"/>
    </source>
</evidence>